<reference evidence="1 2" key="1">
    <citation type="journal article" date="2021" name="Appl. Environ. Microbiol.">
        <title>Genetic linkage and physical mapping for an oyster mushroom Pleurotus cornucopiae and QTL analysis for the trait cap color.</title>
        <authorList>
            <person name="Zhang Y."/>
            <person name="Gao W."/>
            <person name="Sonnenberg A."/>
            <person name="Chen Q."/>
            <person name="Zhang J."/>
            <person name="Huang C."/>
        </authorList>
    </citation>
    <scope>NUCLEOTIDE SEQUENCE [LARGE SCALE GENOMIC DNA]</scope>
    <source>
        <strain evidence="1">CCMSSC00406</strain>
    </source>
</reference>
<organism evidence="1 2">
    <name type="scientific">Pleurotus cornucopiae</name>
    <name type="common">Cornucopia mushroom</name>
    <dbReference type="NCBI Taxonomy" id="5321"/>
    <lineage>
        <taxon>Eukaryota</taxon>
        <taxon>Fungi</taxon>
        <taxon>Dikarya</taxon>
        <taxon>Basidiomycota</taxon>
        <taxon>Agaricomycotina</taxon>
        <taxon>Agaricomycetes</taxon>
        <taxon>Agaricomycetidae</taxon>
        <taxon>Agaricales</taxon>
        <taxon>Pleurotineae</taxon>
        <taxon>Pleurotaceae</taxon>
        <taxon>Pleurotus</taxon>
    </lineage>
</organism>
<gene>
    <name evidence="1" type="ORF">CCMSSC00406_0000657</name>
</gene>
<proteinExistence type="predicted"/>
<dbReference type="Proteomes" id="UP000824881">
    <property type="component" value="Unassembled WGS sequence"/>
</dbReference>
<dbReference type="EMBL" id="WQMT02000001">
    <property type="protein sequence ID" value="KAG9227697.1"/>
    <property type="molecule type" value="Genomic_DNA"/>
</dbReference>
<evidence type="ECO:0000313" key="2">
    <source>
        <dbReference type="Proteomes" id="UP000824881"/>
    </source>
</evidence>
<protein>
    <submittedName>
        <fullName evidence="1">Uncharacterized protein</fullName>
    </submittedName>
</protein>
<evidence type="ECO:0000313" key="1">
    <source>
        <dbReference type="EMBL" id="KAG9227697.1"/>
    </source>
</evidence>
<accession>A0ACB7JAS1</accession>
<name>A0ACB7JAS1_PLECO</name>
<comment type="caution">
    <text evidence="1">The sequence shown here is derived from an EMBL/GenBank/DDBJ whole genome shotgun (WGS) entry which is preliminary data.</text>
</comment>
<keyword evidence="2" id="KW-1185">Reference proteome</keyword>
<sequence>MVSYMLITAILALTLAALDADHISAIDNATRGLISMGQLPVTCGLFFSLGHSTIVIVVIVAIAISTDIYNKLDGVGTVGGIVGAAVSGTFLFIVGLANSIILWRVVQYRRLVKHQEHQMAQGLLSPDDAREALDDNPKHSQTFVLRLLGPVITFVDRPWKMYPVGLLFGLGFDTASSIALLAVSAIAKNGADGKPIPHAYIVILPLLFTAGMTLIDSADSILMLYSYSGFPERSWHLFEKTSLLPTSRLGPEEAVDRPSDDAAHIEASAVPQLPRTNNELSGEYDTMNKNSVKAAVTSTDGSQAPAVSPSSQKVLSEDTRVMIVKRNMMSGLSIVLTLMSILVAFSISLITIMGLIGENCASCREAAEAEDGGGLAGRWWRGWANAVTTAVNSNNMGSGPSLFQLYDSRASAYLKIGNIGAALLDAKSVIELAPEQWQGYYRAAQGFLRSKKLDKAKYMLDKARTKVVTGDESSRKRMSDFDTLEKEIGAAERTGATAGSSSSKTTRLLDTSSGAQISSPFSKLPWELIVAIFLETTSTPSHIHPFGTTPTPTIHVLHLTWVCKSWRRIAHSTPPLWRRLALTGVRAEKKAQYWIGLAGGKIQQLILKKSFLEVAETSRFAGKAQSLDHYITKKVLKHMKWDFLRRFTMDDWSNHRRLLYNDGTLTRVLPQLESLEMPNEASEPVPWITVIAALSATPRIAFVKSPADGNSEDAHETTSRTCIHHLLLEGGFLTYESLLNSGINSLRTLRLRKVSLSGDNALIKVLESNPDLETLELDTRSQFRVTTTDPLSRHPPLSSSLAYISLTGPIDVPKLFDSVNFPNLRILKIGHNFNSISPALRSMTQRASEFAPDNEVPCSGYASLEELRISSCAFEPIDLVSFLGACASLRALEVSRCGLDMSLILESLVRISASTSSSSGAEITMLCPALTELNVSHSPQVTTGPVVRLVKARLDGGDASLSHPVSAIERLTMDGCLRIEHTALPWLRARVKTLSCVYADRKSAGYKR</sequence>